<organism evidence="2">
    <name type="scientific">Timema tahoe</name>
    <dbReference type="NCBI Taxonomy" id="61484"/>
    <lineage>
        <taxon>Eukaryota</taxon>
        <taxon>Metazoa</taxon>
        <taxon>Ecdysozoa</taxon>
        <taxon>Arthropoda</taxon>
        <taxon>Hexapoda</taxon>
        <taxon>Insecta</taxon>
        <taxon>Pterygota</taxon>
        <taxon>Neoptera</taxon>
        <taxon>Polyneoptera</taxon>
        <taxon>Phasmatodea</taxon>
        <taxon>Timematodea</taxon>
        <taxon>Timematoidea</taxon>
        <taxon>Timematidae</taxon>
        <taxon>Timema</taxon>
    </lineage>
</organism>
<protein>
    <submittedName>
        <fullName evidence="2">Uncharacterized protein</fullName>
    </submittedName>
</protein>
<dbReference type="AlphaFoldDB" id="A0A7R9IHZ2"/>
<feature type="compositionally biased region" description="Basic and acidic residues" evidence="1">
    <location>
        <begin position="349"/>
        <end position="362"/>
    </location>
</feature>
<sequence length="594" mass="66252">MVHYGNQAIIASKDLIRSKVEFRRSVPAFAWSQIGKPFKKTTLNSLDRDSNPNFPIISSPDYRKSNALDHSATEVVQAGNCPLNFIPELSKEQPVGNGGRPDMFYHDGTAADHVGKDSMLLRPKGAEREDWRLRPQSRLLVAPYYLSTPPSVITESEEIWPVAPFYSRTPLSDITESEEICPVAPSYPSTPPSDITESEEIWPVAPSYPSTPPSDITESEEIWPVAPFYSRTPLSDITESEKIWPVAPSYSRTPPSDITESEFIPTEIRTSISPSSAVELNTTSALANYAIEAELQGGPRKSSPPPISSRRLTLNWRRSIPFHPYCDMKNEQVNCLSKAQDGKVYAHLRGEREREREREGTIQDKPPSVHSDRDSNLNLPTIGSLAYCAISTLDHATTEAVLSLTTPQRIMQPDTTPNIKSEGTVALIEKSFIFALSLSQLTVAKSPRSQLCLKVVCWGKKELLAKSPSSLLCLKVVCWGKKELLAKSPRSQLCLKVVCWGMKELLAKSPSSQLCLKVVCWSGYYVPFMPTEPHYSLLAASTNQRCKTCLIFEGILTTQKRENDSAVSQKEPCCSLRYDLQYRLVDSIVALRHF</sequence>
<reference evidence="2" key="1">
    <citation type="submission" date="2020-11" db="EMBL/GenBank/DDBJ databases">
        <authorList>
            <person name="Tran Van P."/>
        </authorList>
    </citation>
    <scope>NUCLEOTIDE SEQUENCE</scope>
</reference>
<name>A0A7R9IHZ2_9NEOP</name>
<feature type="region of interest" description="Disordered" evidence="1">
    <location>
        <begin position="349"/>
        <end position="375"/>
    </location>
</feature>
<gene>
    <name evidence="2" type="ORF">TTEB3V08_LOCUS6683</name>
</gene>
<evidence type="ECO:0000313" key="2">
    <source>
        <dbReference type="EMBL" id="CAD7458710.1"/>
    </source>
</evidence>
<proteinExistence type="predicted"/>
<evidence type="ECO:0000256" key="1">
    <source>
        <dbReference type="SAM" id="MobiDB-lite"/>
    </source>
</evidence>
<accession>A0A7R9IHZ2</accession>
<dbReference type="EMBL" id="OE002430">
    <property type="protein sequence ID" value="CAD7458710.1"/>
    <property type="molecule type" value="Genomic_DNA"/>
</dbReference>